<feature type="non-terminal residue" evidence="1">
    <location>
        <position position="117"/>
    </location>
</feature>
<evidence type="ECO:0000313" key="1">
    <source>
        <dbReference type="EMBL" id="KAA6353087.1"/>
    </source>
</evidence>
<comment type="caution">
    <text evidence="1">The sequence shown here is derived from an EMBL/GenBank/DDBJ whole genome shotgun (WGS) entry which is preliminary data.</text>
</comment>
<organism evidence="1 2">
    <name type="scientific">Streblomastix strix</name>
    <dbReference type="NCBI Taxonomy" id="222440"/>
    <lineage>
        <taxon>Eukaryota</taxon>
        <taxon>Metamonada</taxon>
        <taxon>Preaxostyla</taxon>
        <taxon>Oxymonadida</taxon>
        <taxon>Streblomastigidae</taxon>
        <taxon>Streblomastix</taxon>
    </lineage>
</organism>
<name>A0A5J4T4C5_9EUKA</name>
<protein>
    <submittedName>
        <fullName evidence="1">Uncharacterized protein</fullName>
    </submittedName>
</protein>
<gene>
    <name evidence="1" type="ORF">EZS28_051386</name>
</gene>
<dbReference type="EMBL" id="SNRW01038790">
    <property type="protein sequence ID" value="KAA6353087.1"/>
    <property type="molecule type" value="Genomic_DNA"/>
</dbReference>
<accession>A0A5J4T4C5</accession>
<evidence type="ECO:0000313" key="2">
    <source>
        <dbReference type="Proteomes" id="UP000324800"/>
    </source>
</evidence>
<dbReference type="AlphaFoldDB" id="A0A5J4T4C5"/>
<dbReference type="Proteomes" id="UP000324800">
    <property type="component" value="Unassembled WGS sequence"/>
</dbReference>
<reference evidence="1 2" key="1">
    <citation type="submission" date="2019-03" db="EMBL/GenBank/DDBJ databases">
        <title>Single cell metagenomics reveals metabolic interactions within the superorganism composed of flagellate Streblomastix strix and complex community of Bacteroidetes bacteria on its surface.</title>
        <authorList>
            <person name="Treitli S.C."/>
            <person name="Kolisko M."/>
            <person name="Husnik F."/>
            <person name="Keeling P."/>
            <person name="Hampl V."/>
        </authorList>
    </citation>
    <scope>NUCLEOTIDE SEQUENCE [LARGE SCALE GENOMIC DNA]</scope>
    <source>
        <strain evidence="1">ST1C</strain>
    </source>
</reference>
<proteinExistence type="predicted"/>
<sequence>MKDIDPAADAADRTGMGACAWKEEYTTDCNRFDSEHQMVLLYLALACGCINSELNVKDKIDELKKHVDNSTKRVIEEVENICNEIEENAGALGTVNETADHFAKAQATLTTLAMLTK</sequence>